<comment type="similarity">
    <text evidence="5">Belongs to the ligand-gated ion channel (TC 1.A.9) family.</text>
</comment>
<keyword evidence="2 5" id="KW-0812">Transmembrane</keyword>
<dbReference type="PANTHER" id="PTHR18945">
    <property type="entry name" value="NEUROTRANSMITTER GATED ION CHANNEL"/>
    <property type="match status" value="1"/>
</dbReference>
<keyword evidence="10" id="KW-1185">Reference proteome</keyword>
<evidence type="ECO:0000256" key="4">
    <source>
        <dbReference type="ARBA" id="ARBA00023136"/>
    </source>
</evidence>
<evidence type="ECO:0000313" key="10">
    <source>
        <dbReference type="Proteomes" id="UP001152320"/>
    </source>
</evidence>
<dbReference type="AlphaFoldDB" id="A0A9Q1BT95"/>
<dbReference type="InterPro" id="IPR006202">
    <property type="entry name" value="Neur_chan_lig-bd"/>
</dbReference>
<keyword evidence="3 5" id="KW-1133">Transmembrane helix</keyword>
<feature type="region of interest" description="Disordered" evidence="6">
    <location>
        <begin position="359"/>
        <end position="386"/>
    </location>
</feature>
<dbReference type="GO" id="GO:0004888">
    <property type="term" value="F:transmembrane signaling receptor activity"/>
    <property type="evidence" value="ECO:0007669"/>
    <property type="project" value="InterPro"/>
</dbReference>
<evidence type="ECO:0000256" key="1">
    <source>
        <dbReference type="ARBA" id="ARBA00004141"/>
    </source>
</evidence>
<dbReference type="InterPro" id="IPR006201">
    <property type="entry name" value="Neur_channel"/>
</dbReference>
<dbReference type="PRINTS" id="PR00252">
    <property type="entry name" value="NRIONCHANNEL"/>
</dbReference>
<accession>A0A9Q1BT95</accession>
<reference evidence="9" key="1">
    <citation type="submission" date="2021-10" db="EMBL/GenBank/DDBJ databases">
        <title>Tropical sea cucumber genome reveals ecological adaptation and Cuvierian tubules defense mechanism.</title>
        <authorList>
            <person name="Chen T."/>
        </authorList>
    </citation>
    <scope>NUCLEOTIDE SEQUENCE</scope>
    <source>
        <strain evidence="9">Nanhai2018</strain>
        <tissue evidence="9">Muscle</tissue>
    </source>
</reference>
<evidence type="ECO:0000256" key="3">
    <source>
        <dbReference type="ARBA" id="ARBA00022989"/>
    </source>
</evidence>
<keyword evidence="5" id="KW-0813">Transport</keyword>
<feature type="compositionally biased region" description="Basic and acidic residues" evidence="6">
    <location>
        <begin position="377"/>
        <end position="386"/>
    </location>
</feature>
<dbReference type="Gene3D" id="2.70.170.10">
    <property type="entry name" value="Neurotransmitter-gated ion-channel ligand-binding domain"/>
    <property type="match status" value="1"/>
</dbReference>
<dbReference type="InterPro" id="IPR036719">
    <property type="entry name" value="Neuro-gated_channel_TM_sf"/>
</dbReference>
<dbReference type="InterPro" id="IPR038050">
    <property type="entry name" value="Neuro_actylchol_rec"/>
</dbReference>
<name>A0A9Q1BT95_HOLLE</name>
<dbReference type="InterPro" id="IPR036734">
    <property type="entry name" value="Neur_chan_lig-bd_sf"/>
</dbReference>
<dbReference type="SUPFAM" id="SSF90112">
    <property type="entry name" value="Neurotransmitter-gated ion-channel transmembrane pore"/>
    <property type="match status" value="1"/>
</dbReference>
<dbReference type="Pfam" id="PF02931">
    <property type="entry name" value="Neur_chan_LBD"/>
    <property type="match status" value="1"/>
</dbReference>
<proteinExistence type="inferred from homology"/>
<keyword evidence="5" id="KW-0406">Ion transport</keyword>
<feature type="transmembrane region" description="Helical" evidence="5">
    <location>
        <begin position="416"/>
        <end position="438"/>
    </location>
</feature>
<keyword evidence="9" id="KW-0675">Receptor</keyword>
<dbReference type="SUPFAM" id="SSF63712">
    <property type="entry name" value="Nicotinic receptor ligand binding domain-like"/>
    <property type="match status" value="1"/>
</dbReference>
<comment type="subcellular location">
    <subcellularLocation>
        <location evidence="1">Membrane</location>
        <topology evidence="1">Multi-pass membrane protein</topology>
    </subcellularLocation>
</comment>
<dbReference type="GO" id="GO:0005230">
    <property type="term" value="F:extracellular ligand-gated monoatomic ion channel activity"/>
    <property type="evidence" value="ECO:0007669"/>
    <property type="project" value="InterPro"/>
</dbReference>
<feature type="transmembrane region" description="Helical" evidence="5">
    <location>
        <begin position="233"/>
        <end position="257"/>
    </location>
</feature>
<evidence type="ECO:0000313" key="9">
    <source>
        <dbReference type="EMBL" id="KAJ8032462.1"/>
    </source>
</evidence>
<dbReference type="EMBL" id="JAIZAY010000012">
    <property type="protein sequence ID" value="KAJ8032462.1"/>
    <property type="molecule type" value="Genomic_DNA"/>
</dbReference>
<organism evidence="9 10">
    <name type="scientific">Holothuria leucospilota</name>
    <name type="common">Black long sea cucumber</name>
    <name type="synonym">Mertensiothuria leucospilota</name>
    <dbReference type="NCBI Taxonomy" id="206669"/>
    <lineage>
        <taxon>Eukaryota</taxon>
        <taxon>Metazoa</taxon>
        <taxon>Echinodermata</taxon>
        <taxon>Eleutherozoa</taxon>
        <taxon>Echinozoa</taxon>
        <taxon>Holothuroidea</taxon>
        <taxon>Aspidochirotacea</taxon>
        <taxon>Aspidochirotida</taxon>
        <taxon>Holothuriidae</taxon>
        <taxon>Holothuria</taxon>
    </lineage>
</organism>
<comment type="caution">
    <text evidence="9">The sequence shown here is derived from an EMBL/GenBank/DDBJ whole genome shotgun (WGS) entry which is preliminary data.</text>
</comment>
<evidence type="ECO:0000256" key="6">
    <source>
        <dbReference type="SAM" id="MobiDB-lite"/>
    </source>
</evidence>
<keyword evidence="5" id="KW-0407">Ion channel</keyword>
<dbReference type="Proteomes" id="UP001152320">
    <property type="component" value="Chromosome 12"/>
</dbReference>
<evidence type="ECO:0000259" key="7">
    <source>
        <dbReference type="Pfam" id="PF02931"/>
    </source>
</evidence>
<feature type="domain" description="Neurotransmitter-gated ion-channel ligand-binding" evidence="7">
    <location>
        <begin position="20"/>
        <end position="231"/>
    </location>
</feature>
<protein>
    <submittedName>
        <fullName evidence="9">Acetylcholine receptor subunit alpha-like 2</fullName>
    </submittedName>
</protein>
<gene>
    <name evidence="9" type="ORF">HOLleu_25992</name>
</gene>
<evidence type="ECO:0000256" key="2">
    <source>
        <dbReference type="ARBA" id="ARBA00022692"/>
    </source>
</evidence>
<evidence type="ECO:0000259" key="8">
    <source>
        <dbReference type="Pfam" id="PF02932"/>
    </source>
</evidence>
<dbReference type="InterPro" id="IPR006029">
    <property type="entry name" value="Neurotrans-gated_channel_TM"/>
</dbReference>
<dbReference type="PROSITE" id="PS00236">
    <property type="entry name" value="NEUROTR_ION_CHANNEL"/>
    <property type="match status" value="1"/>
</dbReference>
<evidence type="ECO:0000256" key="5">
    <source>
        <dbReference type="RuleBase" id="RU000687"/>
    </source>
</evidence>
<sequence length="457" mass="51319">MSNLFNTVIGADFSRNAEGRVRDYLLSRVNYSPRDRPVLDSRDSIHISVVLRPYSMLDLNERDELITTSSWLTMGWRDESLTWDPKDFNNTDLVVMYTDEIWIPSVVLTNSLDRDGSAIASSLRGIVLVTSDGDALLGETLVQSTHCPISVRYFPLDSQVCPFHFVPGNQLDEHLIITTDVASDLQHLRTSEWDLVGVSYHNGYGETPNYVTNRPWSNFTFSTTCLHLQRHPMYYISTLIVPSTLLCILSMVTFLAPPDCGERISLSVSMVLGLTVFQLLVADTLPTASKEGSLLSSYLNANFILTCLVVPLSVTNINIANGDTTIVKKLMNNIFLQNLFLEYFPRILKVPSLRERIKSEREDDKAGNEPCGNNDVGKSKSVTDERGDVPFDNSALRETLTTSEKRRLQTRTFSVVVDRLVLIVFLAVFVVIAVVTVYRYSMNPGMNLNSCKEFIEG</sequence>
<feature type="domain" description="Neurotransmitter-gated ion-channel transmembrane" evidence="8">
    <location>
        <begin position="239"/>
        <end position="369"/>
    </location>
</feature>
<dbReference type="InterPro" id="IPR018000">
    <property type="entry name" value="Neurotransmitter_ion_chnl_CS"/>
</dbReference>
<feature type="transmembrane region" description="Helical" evidence="5">
    <location>
        <begin position="264"/>
        <end position="281"/>
    </location>
</feature>
<dbReference type="OrthoDB" id="5975154at2759"/>
<dbReference type="Gene3D" id="1.20.58.390">
    <property type="entry name" value="Neurotransmitter-gated ion-channel transmembrane domain"/>
    <property type="match status" value="1"/>
</dbReference>
<dbReference type="CDD" id="cd18989">
    <property type="entry name" value="LGIC_ECD_cation"/>
    <property type="match status" value="1"/>
</dbReference>
<dbReference type="CDD" id="cd19051">
    <property type="entry name" value="LGIC_TM_cation"/>
    <property type="match status" value="1"/>
</dbReference>
<dbReference type="GO" id="GO:0016020">
    <property type="term" value="C:membrane"/>
    <property type="evidence" value="ECO:0007669"/>
    <property type="project" value="UniProtKB-SubCell"/>
</dbReference>
<dbReference type="Pfam" id="PF02932">
    <property type="entry name" value="Neur_chan_memb"/>
    <property type="match status" value="1"/>
</dbReference>
<feature type="transmembrane region" description="Helical" evidence="5">
    <location>
        <begin position="301"/>
        <end position="321"/>
    </location>
</feature>
<keyword evidence="4 5" id="KW-0472">Membrane</keyword>